<dbReference type="KEGG" id="pcg:AXG94_02195"/>
<dbReference type="AlphaFoldDB" id="A0A3M3EK55"/>
<dbReference type="GO" id="GO:0016747">
    <property type="term" value="F:acyltransferase activity, transferring groups other than amino-acyl groups"/>
    <property type="evidence" value="ECO:0007669"/>
    <property type="project" value="InterPro"/>
</dbReference>
<dbReference type="InterPro" id="IPR000182">
    <property type="entry name" value="GNAT_dom"/>
</dbReference>
<evidence type="ECO:0000313" key="3">
    <source>
        <dbReference type="Proteomes" id="UP000270661"/>
    </source>
</evidence>
<sequence length="189" mass="21445">MLANQHTAALIAEMDKASPAEHWLEKLNDGTHVLIRPLSTDDHARLLLFFQRLSPLSLRLRFLGAVHHVDGHAIDTLLSESEMFSRGYLALIHHEGELQVIGVSHYRRAEDNPEHCGCAVAVAEPWLRKGLGRLLLGHLIDAAKRKGYRKMCSTNLSTDYPVHGLYKQFGFTSTYLDRDFDRIVHELEL</sequence>
<dbReference type="OrthoDB" id="9807426at2"/>
<keyword evidence="3" id="KW-1185">Reference proteome</keyword>
<dbReference type="Gene3D" id="3.40.630.30">
    <property type="match status" value="1"/>
</dbReference>
<dbReference type="Pfam" id="PF00583">
    <property type="entry name" value="Acetyltransf_1"/>
    <property type="match status" value="1"/>
</dbReference>
<dbReference type="SUPFAM" id="SSF55729">
    <property type="entry name" value="Acyl-CoA N-acyltransferases (Nat)"/>
    <property type="match status" value="1"/>
</dbReference>
<accession>A0A3M3EK55</accession>
<evidence type="ECO:0000313" key="2">
    <source>
        <dbReference type="EMBL" id="RMM50010.1"/>
    </source>
</evidence>
<organism evidence="2 3">
    <name type="scientific">Pseudomonas corrugata</name>
    <dbReference type="NCBI Taxonomy" id="47879"/>
    <lineage>
        <taxon>Bacteria</taxon>
        <taxon>Pseudomonadati</taxon>
        <taxon>Pseudomonadota</taxon>
        <taxon>Gammaproteobacteria</taxon>
        <taxon>Pseudomonadales</taxon>
        <taxon>Pseudomonadaceae</taxon>
        <taxon>Pseudomonas</taxon>
    </lineage>
</organism>
<proteinExistence type="predicted"/>
<dbReference type="EMBL" id="RBOJ01000072">
    <property type="protein sequence ID" value="RMM50010.1"/>
    <property type="molecule type" value="Genomic_DNA"/>
</dbReference>
<protein>
    <recommendedName>
        <fullName evidence="1">N-acetyltransferase domain-containing protein</fullName>
    </recommendedName>
</protein>
<dbReference type="RefSeq" id="WP_053193985.1">
    <property type="nucleotide sequence ID" value="NZ_CP014262.1"/>
</dbReference>
<dbReference type="PROSITE" id="PS51186">
    <property type="entry name" value="GNAT"/>
    <property type="match status" value="1"/>
</dbReference>
<comment type="caution">
    <text evidence="2">The sequence shown here is derived from an EMBL/GenBank/DDBJ whole genome shotgun (WGS) entry which is preliminary data.</text>
</comment>
<dbReference type="Proteomes" id="UP000270661">
    <property type="component" value="Unassembled WGS sequence"/>
</dbReference>
<gene>
    <name evidence="2" type="ORF">ALQ77_02895</name>
</gene>
<reference evidence="2 3" key="1">
    <citation type="submission" date="2018-08" db="EMBL/GenBank/DDBJ databases">
        <title>Recombination of ecologically and evolutionarily significant loci maintains genetic cohesion in the Pseudomonas syringae species complex.</title>
        <authorList>
            <person name="Dillon M."/>
            <person name="Thakur S."/>
            <person name="Almeida R.N.D."/>
            <person name="Weir B.S."/>
            <person name="Guttman D.S."/>
        </authorList>
    </citation>
    <scope>NUCLEOTIDE SEQUENCE [LARGE SCALE GENOMIC DNA]</scope>
    <source>
        <strain evidence="2 3">NCPPB2445</strain>
    </source>
</reference>
<evidence type="ECO:0000259" key="1">
    <source>
        <dbReference type="PROSITE" id="PS51186"/>
    </source>
</evidence>
<name>A0A3M3EK55_9PSED</name>
<feature type="domain" description="N-acetyltransferase" evidence="1">
    <location>
        <begin position="33"/>
        <end position="189"/>
    </location>
</feature>
<dbReference type="InterPro" id="IPR016181">
    <property type="entry name" value="Acyl_CoA_acyltransferase"/>
</dbReference>
<dbReference type="GeneID" id="55643152"/>
<dbReference type="STRING" id="47879.AXG94_02195"/>